<dbReference type="InterPro" id="IPR036291">
    <property type="entry name" value="NAD(P)-bd_dom_sf"/>
</dbReference>
<dbReference type="OrthoDB" id="3518805at2"/>
<name>A0A2D0JPW1_9GAMM</name>
<proteinExistence type="predicted"/>
<dbReference type="Proteomes" id="UP000221980">
    <property type="component" value="Unassembled WGS sequence"/>
</dbReference>
<dbReference type="InterPro" id="IPR005097">
    <property type="entry name" value="Sacchrp_dh_NADP-bd"/>
</dbReference>
<dbReference type="AlphaFoldDB" id="A0A2D0JPW1"/>
<accession>A0A2D0JPW1</accession>
<evidence type="ECO:0000313" key="2">
    <source>
        <dbReference type="EMBL" id="PHM48293.1"/>
    </source>
</evidence>
<feature type="domain" description="Saccharopine dehydrogenase NADP binding" evidence="1">
    <location>
        <begin position="6"/>
        <end position="113"/>
    </location>
</feature>
<organism evidence="2 3">
    <name type="scientific">Xenorhabdus miraniensis</name>
    <dbReference type="NCBI Taxonomy" id="351674"/>
    <lineage>
        <taxon>Bacteria</taxon>
        <taxon>Pseudomonadati</taxon>
        <taxon>Pseudomonadota</taxon>
        <taxon>Gammaproteobacteria</taxon>
        <taxon>Enterobacterales</taxon>
        <taxon>Morganellaceae</taxon>
        <taxon>Xenorhabdus</taxon>
    </lineage>
</organism>
<dbReference type="SUPFAM" id="SSF51735">
    <property type="entry name" value="NAD(P)-binding Rossmann-fold domains"/>
    <property type="match status" value="1"/>
</dbReference>
<protein>
    <submittedName>
        <fullName evidence="2">Saccharopine dehydrogenase</fullName>
    </submittedName>
</protein>
<gene>
    <name evidence="2" type="ORF">Xmir_02365</name>
</gene>
<comment type="caution">
    <text evidence="2">The sequence shown here is derived from an EMBL/GenBank/DDBJ whole genome shotgun (WGS) entry which is preliminary data.</text>
</comment>
<dbReference type="EMBL" id="NITZ01000011">
    <property type="protein sequence ID" value="PHM48293.1"/>
    <property type="molecule type" value="Genomic_DNA"/>
</dbReference>
<keyword evidence="3" id="KW-1185">Reference proteome</keyword>
<dbReference type="RefSeq" id="WP_099114450.1">
    <property type="nucleotide sequence ID" value="NZ_CAWNQI010000013.1"/>
</dbReference>
<dbReference type="Pfam" id="PF03435">
    <property type="entry name" value="Sacchrp_dh_NADP"/>
    <property type="match status" value="1"/>
</dbReference>
<dbReference type="PANTHER" id="PTHR43796">
    <property type="entry name" value="CARBOXYNORSPERMIDINE SYNTHASE"/>
    <property type="match status" value="1"/>
</dbReference>
<dbReference type="Gene3D" id="3.40.50.720">
    <property type="entry name" value="NAD(P)-binding Rossmann-like Domain"/>
    <property type="match status" value="1"/>
</dbReference>
<evidence type="ECO:0000313" key="3">
    <source>
        <dbReference type="Proteomes" id="UP000221980"/>
    </source>
</evidence>
<evidence type="ECO:0000259" key="1">
    <source>
        <dbReference type="Pfam" id="PF03435"/>
    </source>
</evidence>
<dbReference type="PANTHER" id="PTHR43796:SF2">
    <property type="entry name" value="CARBOXYNORSPERMIDINE SYNTHASE"/>
    <property type="match status" value="1"/>
</dbReference>
<reference evidence="2 3" key="1">
    <citation type="journal article" date="2017" name="Nat. Microbiol.">
        <title>Natural product diversity associated with the nematode symbionts Photorhabdus and Xenorhabdus.</title>
        <authorList>
            <person name="Tobias N.J."/>
            <person name="Wolff H."/>
            <person name="Djahanschiri B."/>
            <person name="Grundmann F."/>
            <person name="Kronenwerth M."/>
            <person name="Shi Y.M."/>
            <person name="Simonyi S."/>
            <person name="Grun P."/>
            <person name="Shapiro-Ilan D."/>
            <person name="Pidot S.J."/>
            <person name="Stinear T.P."/>
            <person name="Ebersberger I."/>
            <person name="Bode H.B."/>
        </authorList>
    </citation>
    <scope>NUCLEOTIDE SEQUENCE [LARGE SCALE GENOMIC DNA]</scope>
    <source>
        <strain evidence="2 3">DSM 17902</strain>
    </source>
</reference>
<sequence>MKKLSVLLVGGYGIVGLQVAQILNQHAPELELIIAGRNIDKARRLAQTLGNATAVALDIDNINLSDEIKIDIILATVNDPKDNLLHFANKNGIAYIDITRWTERLQVALSKAVIMRNKKPSSMIFASSWMASVVATLANNMSKSLVNITNIDISILSASNDKSGPDSFDYLDSLATPFTVKQNGRYQKVLPFSDERIILFDEDCRYSVFRIDMPDQFILPLITNAQTIATRIGYDNHKANKILSFFIKNGIWKLISGDLFKKLRKKIFYHPGTGDQHQIRIDIHGTDEKGDRKHIYTHIKDPKGQAHLTATSAAALVMQLAEHIQRDQDDILMMGEEFLCTEKLKALLQSEDIILNEKNEILK</sequence>